<evidence type="ECO:0000256" key="1">
    <source>
        <dbReference type="ARBA" id="ARBA00004613"/>
    </source>
</evidence>
<dbReference type="RefSeq" id="WP_110788528.1">
    <property type="nucleotide sequence ID" value="NZ_QKQS01000038.1"/>
</dbReference>
<evidence type="ECO:0000256" key="2">
    <source>
        <dbReference type="ARBA" id="ARBA00022525"/>
    </source>
</evidence>
<evidence type="ECO:0000313" key="5">
    <source>
        <dbReference type="EMBL" id="PZA09179.1"/>
    </source>
</evidence>
<dbReference type="PANTHER" id="PTHR34399:SF3">
    <property type="entry name" value="AVID PROTEIN-RELATED"/>
    <property type="match status" value="1"/>
</dbReference>
<dbReference type="GO" id="GO:0005576">
    <property type="term" value="C:extracellular region"/>
    <property type="evidence" value="ECO:0007669"/>
    <property type="project" value="UniProtKB-SubCell"/>
</dbReference>
<dbReference type="Proteomes" id="UP000248134">
    <property type="component" value="Unassembled WGS sequence"/>
</dbReference>
<keyword evidence="2" id="KW-0964">Secreted</keyword>
<feature type="signal peptide" evidence="4">
    <location>
        <begin position="1"/>
        <end position="20"/>
    </location>
</feature>
<evidence type="ECO:0000256" key="4">
    <source>
        <dbReference type="SAM" id="SignalP"/>
    </source>
</evidence>
<dbReference type="Pfam" id="PF01382">
    <property type="entry name" value="Avidin"/>
    <property type="match status" value="1"/>
</dbReference>
<dbReference type="InterPro" id="IPR005468">
    <property type="entry name" value="Avidin/str"/>
</dbReference>
<comment type="subcellular location">
    <subcellularLocation>
        <location evidence="1">Secreted</location>
    </subcellularLocation>
</comment>
<name>A0A323UAD5_RHOPL</name>
<evidence type="ECO:0000256" key="3">
    <source>
        <dbReference type="ARBA" id="ARBA00022729"/>
    </source>
</evidence>
<dbReference type="GO" id="GO:0009374">
    <property type="term" value="F:biotin binding"/>
    <property type="evidence" value="ECO:0007669"/>
    <property type="project" value="InterPro"/>
</dbReference>
<dbReference type="AlphaFoldDB" id="A0A323UAD5"/>
<dbReference type="Gene3D" id="2.40.128.30">
    <property type="entry name" value="Avidin-like"/>
    <property type="match status" value="1"/>
</dbReference>
<keyword evidence="3 4" id="KW-0732">Signal</keyword>
<evidence type="ECO:0000313" key="6">
    <source>
        <dbReference type="Proteomes" id="UP000248134"/>
    </source>
</evidence>
<dbReference type="OrthoDB" id="8138261at2"/>
<protein>
    <submittedName>
        <fullName evidence="5">Avidin</fullName>
    </submittedName>
</protein>
<feature type="chain" id="PRO_5016434414" evidence="4">
    <location>
        <begin position="21"/>
        <end position="167"/>
    </location>
</feature>
<organism evidence="5 6">
    <name type="scientific">Rhodopseudomonas palustris</name>
    <dbReference type="NCBI Taxonomy" id="1076"/>
    <lineage>
        <taxon>Bacteria</taxon>
        <taxon>Pseudomonadati</taxon>
        <taxon>Pseudomonadota</taxon>
        <taxon>Alphaproteobacteria</taxon>
        <taxon>Hyphomicrobiales</taxon>
        <taxon>Nitrobacteraceae</taxon>
        <taxon>Rhodopseudomonas</taxon>
    </lineage>
</organism>
<accession>A0A323UAD5</accession>
<proteinExistence type="predicted"/>
<gene>
    <name evidence="5" type="ORF">DNX69_24020</name>
</gene>
<dbReference type="PROSITE" id="PS51326">
    <property type="entry name" value="AVIDIN_2"/>
    <property type="match status" value="1"/>
</dbReference>
<comment type="caution">
    <text evidence="5">The sequence shown here is derived from an EMBL/GenBank/DDBJ whole genome shotgun (WGS) entry which is preliminary data.</text>
</comment>
<reference evidence="5 6" key="1">
    <citation type="submission" date="2018-06" db="EMBL/GenBank/DDBJ databases">
        <title>Draft Whole-Genome Sequence of the purple photosynthetic bacterium Rhodospeudomonas palustris XCP.</title>
        <authorList>
            <person name="Rayyan A."/>
            <person name="Meyer T.E."/>
            <person name="Kyndt J.A."/>
        </authorList>
    </citation>
    <scope>NUCLEOTIDE SEQUENCE [LARGE SCALE GENOMIC DNA]</scope>
    <source>
        <strain evidence="5 6">XCP</strain>
    </source>
</reference>
<sequence>MRLIGKLVIGLVGGAYLALATTIPADAQTIWTWKNQYGSTLAVNSFDTNTGALSGTYTNNAKNSCDEGKPQPMTGWLSWGTGTAISFAVNFAGCDSTTVWTGQLTTSADFQGLWLLSLAEPVAWNGISAGADFFKFANGDQTKLMKSADAAKAAGTGSEKLTGTKKK</sequence>
<dbReference type="SUPFAM" id="SSF50876">
    <property type="entry name" value="Avidin/streptavidin"/>
    <property type="match status" value="1"/>
</dbReference>
<dbReference type="EMBL" id="QKQS01000038">
    <property type="protein sequence ID" value="PZA09179.1"/>
    <property type="molecule type" value="Genomic_DNA"/>
</dbReference>
<dbReference type="PANTHER" id="PTHR34399">
    <property type="entry name" value="AVIDIN-RELATED"/>
    <property type="match status" value="1"/>
</dbReference>
<dbReference type="InterPro" id="IPR036896">
    <property type="entry name" value="Avidin-like_sf"/>
</dbReference>
<dbReference type="InterPro" id="IPR051764">
    <property type="entry name" value="Avidin/Streptavidin-rel"/>
</dbReference>